<sequence length="238" mass="25443">MTAPLHERIRADYEARILSGDLAPGDRLPTEAELVQAYGCSRMTVSRALSALAAAGLIDRRKRAGTFVARPRVHSMVLDIPDLAAEVADRGQTYAYRSLARGRCDAADADELAGAASGPLMRFDGLHLADGVPLAIEHRLVSIAAVPDIADSVSDGESPGSWLLRHVPWTEAESRISAAAASDADARHLHLPTGTACLCVDRRTWRGGEWVTVVRQLFPGDAYDLVARFGPGGGRDPI</sequence>
<dbReference type="InterPro" id="IPR010248">
    <property type="entry name" value="His_ut_repres"/>
</dbReference>
<name>A0A2W5L3B5_SPHMC</name>
<dbReference type="Gene3D" id="3.40.1410.10">
    <property type="entry name" value="Chorismate lyase-like"/>
    <property type="match status" value="1"/>
</dbReference>
<evidence type="ECO:0000259" key="5">
    <source>
        <dbReference type="PROSITE" id="PS50949"/>
    </source>
</evidence>
<dbReference type="EMBL" id="QFPJ01000019">
    <property type="protein sequence ID" value="PZQ22028.1"/>
    <property type="molecule type" value="Genomic_DNA"/>
</dbReference>
<dbReference type="Pfam" id="PF07702">
    <property type="entry name" value="UTRA"/>
    <property type="match status" value="1"/>
</dbReference>
<evidence type="ECO:0000256" key="2">
    <source>
        <dbReference type="ARBA" id="ARBA00023125"/>
    </source>
</evidence>
<proteinExistence type="predicted"/>
<evidence type="ECO:0000313" key="6">
    <source>
        <dbReference type="EMBL" id="PZQ22028.1"/>
    </source>
</evidence>
<evidence type="ECO:0000313" key="7">
    <source>
        <dbReference type="Proteomes" id="UP000248597"/>
    </source>
</evidence>
<dbReference type="InterPro" id="IPR036390">
    <property type="entry name" value="WH_DNA-bd_sf"/>
</dbReference>
<dbReference type="SUPFAM" id="SSF64288">
    <property type="entry name" value="Chorismate lyase-like"/>
    <property type="match status" value="1"/>
</dbReference>
<dbReference type="SUPFAM" id="SSF46785">
    <property type="entry name" value="Winged helix' DNA-binding domain"/>
    <property type="match status" value="1"/>
</dbReference>
<dbReference type="PANTHER" id="PTHR44846">
    <property type="entry name" value="MANNOSYL-D-GLYCERATE TRANSPORT/METABOLISM SYSTEM REPRESSOR MNGR-RELATED"/>
    <property type="match status" value="1"/>
</dbReference>
<dbReference type="Gene3D" id="1.10.10.10">
    <property type="entry name" value="Winged helix-like DNA-binding domain superfamily/Winged helix DNA-binding domain"/>
    <property type="match status" value="1"/>
</dbReference>
<evidence type="ECO:0000256" key="4">
    <source>
        <dbReference type="NCBIfam" id="TIGR02018"/>
    </source>
</evidence>
<evidence type="ECO:0000256" key="1">
    <source>
        <dbReference type="ARBA" id="ARBA00023015"/>
    </source>
</evidence>
<dbReference type="InterPro" id="IPR011663">
    <property type="entry name" value="UTRA"/>
</dbReference>
<dbReference type="CDD" id="cd07377">
    <property type="entry name" value="WHTH_GntR"/>
    <property type="match status" value="1"/>
</dbReference>
<dbReference type="GO" id="GO:0006547">
    <property type="term" value="P:L-histidine metabolic process"/>
    <property type="evidence" value="ECO:0007669"/>
    <property type="project" value="UniProtKB-UniRule"/>
</dbReference>
<dbReference type="Pfam" id="PF00392">
    <property type="entry name" value="GntR"/>
    <property type="match status" value="1"/>
</dbReference>
<comment type="caution">
    <text evidence="6">The sequence shown here is derived from an EMBL/GenBank/DDBJ whole genome shotgun (WGS) entry which is preliminary data.</text>
</comment>
<dbReference type="InterPro" id="IPR050679">
    <property type="entry name" value="Bact_HTH_transcr_reg"/>
</dbReference>
<dbReference type="GO" id="GO:0003677">
    <property type="term" value="F:DNA binding"/>
    <property type="evidence" value="ECO:0007669"/>
    <property type="project" value="UniProtKB-UniRule"/>
</dbReference>
<accession>A0A2W5L3B5</accession>
<dbReference type="GO" id="GO:0045892">
    <property type="term" value="P:negative regulation of DNA-templated transcription"/>
    <property type="evidence" value="ECO:0007669"/>
    <property type="project" value="UniProtKB-UniRule"/>
</dbReference>
<dbReference type="PRINTS" id="PR00035">
    <property type="entry name" value="HTHGNTR"/>
</dbReference>
<keyword evidence="2" id="KW-0238">DNA-binding</keyword>
<dbReference type="PANTHER" id="PTHR44846:SF16">
    <property type="entry name" value="TRANSCRIPTIONAL REGULATOR PHNF-RELATED"/>
    <property type="match status" value="1"/>
</dbReference>
<dbReference type="SMART" id="SM00866">
    <property type="entry name" value="UTRA"/>
    <property type="match status" value="1"/>
</dbReference>
<organism evidence="6 7">
    <name type="scientific">Sphingopyxis macrogoltabida</name>
    <name type="common">Sphingomonas macrogoltabidus</name>
    <dbReference type="NCBI Taxonomy" id="33050"/>
    <lineage>
        <taxon>Bacteria</taxon>
        <taxon>Pseudomonadati</taxon>
        <taxon>Pseudomonadota</taxon>
        <taxon>Alphaproteobacteria</taxon>
        <taxon>Sphingomonadales</taxon>
        <taxon>Sphingomonadaceae</taxon>
        <taxon>Sphingopyxis</taxon>
    </lineage>
</organism>
<dbReference type="AlphaFoldDB" id="A0A2W5L3B5"/>
<reference evidence="6 7" key="1">
    <citation type="submission" date="2017-08" db="EMBL/GenBank/DDBJ databases">
        <title>Infants hospitalized years apart are colonized by the same room-sourced microbial strains.</title>
        <authorList>
            <person name="Brooks B."/>
            <person name="Olm M.R."/>
            <person name="Firek B.A."/>
            <person name="Baker R."/>
            <person name="Thomas B.C."/>
            <person name="Morowitz M.J."/>
            <person name="Banfield J.F."/>
        </authorList>
    </citation>
    <scope>NUCLEOTIDE SEQUENCE [LARGE SCALE GENOMIC DNA]</scope>
    <source>
        <strain evidence="6">S2_005_003_R2_47</strain>
    </source>
</reference>
<evidence type="ECO:0000256" key="3">
    <source>
        <dbReference type="ARBA" id="ARBA00023163"/>
    </source>
</evidence>
<protein>
    <recommendedName>
        <fullName evidence="4">Histidine utilization repressor</fullName>
    </recommendedName>
</protein>
<dbReference type="InterPro" id="IPR028978">
    <property type="entry name" value="Chorismate_lyase_/UTRA_dom_sf"/>
</dbReference>
<dbReference type="InterPro" id="IPR036388">
    <property type="entry name" value="WH-like_DNA-bd_sf"/>
</dbReference>
<dbReference type="NCBIfam" id="TIGR02018">
    <property type="entry name" value="his_ut_repres"/>
    <property type="match status" value="1"/>
</dbReference>
<dbReference type="SMART" id="SM00345">
    <property type="entry name" value="HTH_GNTR"/>
    <property type="match status" value="1"/>
</dbReference>
<keyword evidence="1" id="KW-0805">Transcription regulation</keyword>
<gene>
    <name evidence="6" type="primary">hutC</name>
    <name evidence="6" type="ORF">DI569_09580</name>
</gene>
<dbReference type="InterPro" id="IPR000524">
    <property type="entry name" value="Tscrpt_reg_HTH_GntR"/>
</dbReference>
<keyword evidence="3" id="KW-0804">Transcription</keyword>
<dbReference type="PROSITE" id="PS50949">
    <property type="entry name" value="HTH_GNTR"/>
    <property type="match status" value="1"/>
</dbReference>
<dbReference type="Proteomes" id="UP000248597">
    <property type="component" value="Unassembled WGS sequence"/>
</dbReference>
<feature type="domain" description="HTH gntR-type" evidence="5">
    <location>
        <begin position="3"/>
        <end position="71"/>
    </location>
</feature>
<dbReference type="GO" id="GO:0003700">
    <property type="term" value="F:DNA-binding transcription factor activity"/>
    <property type="evidence" value="ECO:0007669"/>
    <property type="project" value="UniProtKB-UniRule"/>
</dbReference>